<keyword evidence="12" id="KW-1185">Reference proteome</keyword>
<dbReference type="NCBIfam" id="TIGR00797">
    <property type="entry name" value="matE"/>
    <property type="match status" value="1"/>
</dbReference>
<feature type="transmembrane region" description="Helical" evidence="10">
    <location>
        <begin position="421"/>
        <end position="440"/>
    </location>
</feature>
<evidence type="ECO:0000256" key="8">
    <source>
        <dbReference type="ARBA" id="ARBA00023136"/>
    </source>
</evidence>
<feature type="transmembrane region" description="Helical" evidence="10">
    <location>
        <begin position="97"/>
        <end position="120"/>
    </location>
</feature>
<feature type="transmembrane region" description="Helical" evidence="10">
    <location>
        <begin position="393"/>
        <end position="415"/>
    </location>
</feature>
<gene>
    <name evidence="11" type="ORF">RG963_02825</name>
</gene>
<dbReference type="EMBL" id="JAVKPK010000007">
    <property type="protein sequence ID" value="MDR7664736.1"/>
    <property type="molecule type" value="Genomic_DNA"/>
</dbReference>
<dbReference type="CDD" id="cd13143">
    <property type="entry name" value="MATE_MepA_like"/>
    <property type="match status" value="1"/>
</dbReference>
<evidence type="ECO:0000313" key="12">
    <source>
        <dbReference type="Proteomes" id="UP001246244"/>
    </source>
</evidence>
<evidence type="ECO:0000256" key="3">
    <source>
        <dbReference type="ARBA" id="ARBA00022106"/>
    </source>
</evidence>
<evidence type="ECO:0000256" key="7">
    <source>
        <dbReference type="ARBA" id="ARBA00022989"/>
    </source>
</evidence>
<keyword evidence="7 10" id="KW-1133">Transmembrane helix</keyword>
<dbReference type="Pfam" id="PF01554">
    <property type="entry name" value="MatE"/>
    <property type="match status" value="2"/>
</dbReference>
<dbReference type="RefSeq" id="WP_310574763.1">
    <property type="nucleotide sequence ID" value="NZ_JAVKPK010000007.1"/>
</dbReference>
<dbReference type="PANTHER" id="PTHR43823">
    <property type="entry name" value="SPORULATION PROTEIN YKVU"/>
    <property type="match status" value="1"/>
</dbReference>
<feature type="transmembrane region" description="Helical" evidence="10">
    <location>
        <begin position="262"/>
        <end position="283"/>
    </location>
</feature>
<dbReference type="InterPro" id="IPR051327">
    <property type="entry name" value="MATE_MepA_subfamily"/>
</dbReference>
<dbReference type="InterPro" id="IPR048279">
    <property type="entry name" value="MdtK-like"/>
</dbReference>
<evidence type="ECO:0000256" key="9">
    <source>
        <dbReference type="ARBA" id="ARBA00023251"/>
    </source>
</evidence>
<accession>A0ABU2CYH1</accession>
<feature type="transmembrane region" description="Helical" evidence="10">
    <location>
        <begin position="289"/>
        <end position="310"/>
    </location>
</feature>
<dbReference type="InterPro" id="IPR002528">
    <property type="entry name" value="MATE_fam"/>
</dbReference>
<comment type="similarity">
    <text evidence="2">Belongs to the multi antimicrobial extrusion (MATE) (TC 2.A.66.1) family. MepA subfamily.</text>
</comment>
<keyword evidence="9" id="KW-0046">Antibiotic resistance</keyword>
<evidence type="ECO:0000256" key="6">
    <source>
        <dbReference type="ARBA" id="ARBA00022692"/>
    </source>
</evidence>
<feature type="transmembrane region" description="Helical" evidence="10">
    <location>
        <begin position="362"/>
        <end position="386"/>
    </location>
</feature>
<keyword evidence="6 10" id="KW-0812">Transmembrane</keyword>
<proteinExistence type="inferred from homology"/>
<keyword evidence="8 10" id="KW-0472">Membrane</keyword>
<dbReference type="InterPro" id="IPR045070">
    <property type="entry name" value="MATE_MepA-like"/>
</dbReference>
<dbReference type="PIRSF" id="PIRSF006603">
    <property type="entry name" value="DinF"/>
    <property type="match status" value="1"/>
</dbReference>
<evidence type="ECO:0000313" key="11">
    <source>
        <dbReference type="EMBL" id="MDR7664736.1"/>
    </source>
</evidence>
<dbReference type="Proteomes" id="UP001246244">
    <property type="component" value="Unassembled WGS sequence"/>
</dbReference>
<protein>
    <recommendedName>
        <fullName evidence="3">Multidrug export protein MepA</fullName>
    </recommendedName>
</protein>
<evidence type="ECO:0000256" key="5">
    <source>
        <dbReference type="ARBA" id="ARBA00022475"/>
    </source>
</evidence>
<organism evidence="11 12">
    <name type="scientific">Methanosarcina baikalica</name>
    <dbReference type="NCBI Taxonomy" id="3073890"/>
    <lineage>
        <taxon>Archaea</taxon>
        <taxon>Methanobacteriati</taxon>
        <taxon>Methanobacteriota</taxon>
        <taxon>Stenosarchaea group</taxon>
        <taxon>Methanomicrobia</taxon>
        <taxon>Methanosarcinales</taxon>
        <taxon>Methanosarcinaceae</taxon>
        <taxon>Methanosarcina</taxon>
    </lineage>
</organism>
<feature type="transmembrane region" description="Helical" evidence="10">
    <location>
        <begin position="54"/>
        <end position="76"/>
    </location>
</feature>
<keyword evidence="5" id="KW-1003">Cell membrane</keyword>
<keyword evidence="4" id="KW-0813">Transport</keyword>
<evidence type="ECO:0000256" key="2">
    <source>
        <dbReference type="ARBA" id="ARBA00008417"/>
    </source>
</evidence>
<evidence type="ECO:0000256" key="10">
    <source>
        <dbReference type="SAM" id="Phobius"/>
    </source>
</evidence>
<comment type="subcellular location">
    <subcellularLocation>
        <location evidence="1">Cell membrane</location>
        <topology evidence="1">Multi-pass membrane protein</topology>
    </subcellularLocation>
</comment>
<name>A0ABU2CYH1_9EURY</name>
<feature type="transmembrane region" description="Helical" evidence="10">
    <location>
        <begin position="140"/>
        <end position="161"/>
    </location>
</feature>
<comment type="caution">
    <text evidence="11">The sequence shown here is derived from an EMBL/GenBank/DDBJ whole genome shotgun (WGS) entry which is preliminary data.</text>
</comment>
<feature type="transmembrane region" description="Helical" evidence="10">
    <location>
        <begin position="322"/>
        <end position="342"/>
    </location>
</feature>
<evidence type="ECO:0000256" key="1">
    <source>
        <dbReference type="ARBA" id="ARBA00004651"/>
    </source>
</evidence>
<feature type="transmembrane region" description="Helical" evidence="10">
    <location>
        <begin position="173"/>
        <end position="193"/>
    </location>
</feature>
<feature type="transmembrane region" description="Helical" evidence="10">
    <location>
        <begin position="16"/>
        <end position="34"/>
    </location>
</feature>
<feature type="transmembrane region" description="Helical" evidence="10">
    <location>
        <begin position="199"/>
        <end position="219"/>
    </location>
</feature>
<sequence length="468" mass="50420">MDEKSEFLGTENIRKLLFKLSTPVIIGMLVQAFYNVVDTFFVGLVYGADSVQAIGGLSISFPIQMIIMAFGIVLGTGGSSIISRALGARENEKAERVLGNVFSLSLILSVLISVPCLLYLDPILKVFGATAGILPYAREYLEVIIAGGIFFVFGVAVQNIVRAEGNARLAMNAMLVGGGLNILLDPLFMFGFGMGVRGAAIATVLSQAVASVWLLLYYLKGKGAVPFRSETLKPDPEIIKEIGAIGTGSFVMECSSSVMMIFVYNALAIYGGDVAIAVFGVVMKINSFIFLPLLGMGFGLQPIVGFNYGAKRYGRIAEAVKLSLVAATTFGLLGMLIIYLFTEQILGLFSTDPQYLELGKNAIMIIVLGTPLIGLNVVTSTLFQALGKAKPAFLLSISRQLLFLIPAIIILPRLYDLPGVWVAFPVSDFLAFMLSGFLLFRVYRIFKERKEASKIGAGSEIADNMSHI</sequence>
<reference evidence="12" key="1">
    <citation type="submission" date="2023-07" db="EMBL/GenBank/DDBJ databases">
        <title>Whole-genome sequencing of a new Methanosarcina sp. Z-7115.</title>
        <authorList>
            <person name="Zhilina T.N."/>
            <person name="Merkel A.Y."/>
        </authorList>
    </citation>
    <scope>NUCLEOTIDE SEQUENCE [LARGE SCALE GENOMIC DNA]</scope>
    <source>
        <strain evidence="12">Z-7115</strain>
    </source>
</reference>
<evidence type="ECO:0000256" key="4">
    <source>
        <dbReference type="ARBA" id="ARBA00022448"/>
    </source>
</evidence>
<dbReference type="PANTHER" id="PTHR43823:SF3">
    <property type="entry name" value="MULTIDRUG EXPORT PROTEIN MEPA"/>
    <property type="match status" value="1"/>
</dbReference>